<protein>
    <recommendedName>
        <fullName evidence="2">BZIP domain-containing protein</fullName>
    </recommendedName>
</protein>
<evidence type="ECO:0000259" key="2">
    <source>
        <dbReference type="PROSITE" id="PS00036"/>
    </source>
</evidence>
<gene>
    <name evidence="3" type="ORF">HGRIS_006413</name>
</gene>
<feature type="compositionally biased region" description="Polar residues" evidence="1">
    <location>
        <begin position="28"/>
        <end position="40"/>
    </location>
</feature>
<dbReference type="Proteomes" id="UP001556367">
    <property type="component" value="Unassembled WGS sequence"/>
</dbReference>
<dbReference type="InterPro" id="IPR004827">
    <property type="entry name" value="bZIP"/>
</dbReference>
<feature type="compositionally biased region" description="Polar residues" evidence="1">
    <location>
        <begin position="134"/>
        <end position="143"/>
    </location>
</feature>
<dbReference type="PROSITE" id="PS00036">
    <property type="entry name" value="BZIP_BASIC"/>
    <property type="match status" value="1"/>
</dbReference>
<feature type="compositionally biased region" description="Basic and acidic residues" evidence="1">
    <location>
        <begin position="48"/>
        <end position="57"/>
    </location>
</feature>
<evidence type="ECO:0000256" key="1">
    <source>
        <dbReference type="SAM" id="MobiDB-lite"/>
    </source>
</evidence>
<evidence type="ECO:0000313" key="4">
    <source>
        <dbReference type="Proteomes" id="UP001556367"/>
    </source>
</evidence>
<dbReference type="Gene3D" id="3.30.160.60">
    <property type="entry name" value="Classic Zinc Finger"/>
    <property type="match status" value="1"/>
</dbReference>
<keyword evidence="4" id="KW-1185">Reference proteome</keyword>
<reference evidence="4" key="1">
    <citation type="submission" date="2024-06" db="EMBL/GenBank/DDBJ databases">
        <title>Multi-omics analyses provide insights into the biosynthesis of the anticancer antibiotic pleurotin in Hohenbuehelia grisea.</title>
        <authorList>
            <person name="Weaver J.A."/>
            <person name="Alberti F."/>
        </authorList>
    </citation>
    <scope>NUCLEOTIDE SEQUENCE [LARGE SCALE GENOMIC DNA]</scope>
    <source>
        <strain evidence="4">T-177</strain>
    </source>
</reference>
<name>A0ABR3K129_9AGAR</name>
<feature type="compositionally biased region" description="Low complexity" evidence="1">
    <location>
        <begin position="387"/>
        <end position="407"/>
    </location>
</feature>
<proteinExistence type="predicted"/>
<dbReference type="SUPFAM" id="SSF57959">
    <property type="entry name" value="Leucine zipper domain"/>
    <property type="match status" value="1"/>
</dbReference>
<feature type="region of interest" description="Disordered" evidence="1">
    <location>
        <begin position="369"/>
        <end position="477"/>
    </location>
</feature>
<dbReference type="EMBL" id="JASNQZ010000001">
    <property type="protein sequence ID" value="KAL0961469.1"/>
    <property type="molecule type" value="Genomic_DNA"/>
</dbReference>
<dbReference type="InterPro" id="IPR046347">
    <property type="entry name" value="bZIP_sf"/>
</dbReference>
<comment type="caution">
    <text evidence="3">The sequence shown here is derived from an EMBL/GenBank/DDBJ whole genome shotgun (WGS) entry which is preliminary data.</text>
</comment>
<dbReference type="CDD" id="cd12193">
    <property type="entry name" value="bZIP_GCN4"/>
    <property type="match status" value="1"/>
</dbReference>
<feature type="compositionally biased region" description="Polar residues" evidence="1">
    <location>
        <begin position="421"/>
        <end position="433"/>
    </location>
</feature>
<feature type="compositionally biased region" description="Low complexity" evidence="1">
    <location>
        <begin position="190"/>
        <end position="201"/>
    </location>
</feature>
<organism evidence="3 4">
    <name type="scientific">Hohenbuehelia grisea</name>
    <dbReference type="NCBI Taxonomy" id="104357"/>
    <lineage>
        <taxon>Eukaryota</taxon>
        <taxon>Fungi</taxon>
        <taxon>Dikarya</taxon>
        <taxon>Basidiomycota</taxon>
        <taxon>Agaricomycotina</taxon>
        <taxon>Agaricomycetes</taxon>
        <taxon>Agaricomycetidae</taxon>
        <taxon>Agaricales</taxon>
        <taxon>Pleurotineae</taxon>
        <taxon>Pleurotaceae</taxon>
        <taxon>Hohenbuehelia</taxon>
    </lineage>
</organism>
<dbReference type="Pfam" id="PF07716">
    <property type="entry name" value="bZIP_2"/>
    <property type="match status" value="1"/>
</dbReference>
<evidence type="ECO:0000313" key="3">
    <source>
        <dbReference type="EMBL" id="KAL0961469.1"/>
    </source>
</evidence>
<dbReference type="SMART" id="SM00338">
    <property type="entry name" value="BRLZ"/>
    <property type="match status" value="1"/>
</dbReference>
<feature type="compositionally biased region" description="Polar residues" evidence="1">
    <location>
        <begin position="62"/>
        <end position="72"/>
    </location>
</feature>
<feature type="region of interest" description="Disordered" evidence="1">
    <location>
        <begin position="177"/>
        <end position="209"/>
    </location>
</feature>
<accession>A0ABR3K129</accession>
<feature type="region of interest" description="Disordered" evidence="1">
    <location>
        <begin position="134"/>
        <end position="158"/>
    </location>
</feature>
<feature type="domain" description="BZIP" evidence="2">
    <location>
        <begin position="478"/>
        <end position="492"/>
    </location>
</feature>
<feature type="compositionally biased region" description="Polar residues" evidence="1">
    <location>
        <begin position="369"/>
        <end position="386"/>
    </location>
</feature>
<sequence>MASSSSCARTGNARKRVTMVRTVASSSNSAWQYTSSNSSFLVPEDDGDVKPVLHDIDVEQSELISSPTSRTLRQPAVPPSAILDPSPPPPVAISVSGNNTYYNTRQDVRSLVNTSASLNPPSTATRNVYLSPSNTPLESSLSSFPDAPHGSLGNSSTRLRTNRIFSTSQDLAAHYGIPTILPPAPRTTPRRTSSESQSPTIPSAPSPPTDFAALSANYLNMLNTKPEDNSMVADNSPVMTTMDTSVDPMPALAQEVAAFLDAVSTSPAMGTPMDTPAFDMTPDFNFLTSPWDDSPLDELLSTPLFTDSSDLLTGPLIGGYDETLSLFGATEPEMTVKAPEPSPEAKSAPVPAFDMEGLYTMSPVTPSLDPTSLYPSPRVPTTPSFPTTRSAAPRSSSARRSTATGTRKNITPDTLVPLDAPTQSRSYVTPSATSRKEVPAVFARKRARSQAFGDEEDELANEEGPGPNATEREQIEWKRRQNTLAARKSRKRKLEHQQMLEGQVHDLTVDRDRWRTRAEMMSHLLRSNGIPFQDFDD</sequence>
<feature type="region of interest" description="Disordered" evidence="1">
    <location>
        <begin position="28"/>
        <end position="88"/>
    </location>
</feature>